<name>A0A7E4VBK7_PANRE</name>
<dbReference type="Proteomes" id="UP000492821">
    <property type="component" value="Unassembled WGS sequence"/>
</dbReference>
<evidence type="ECO:0000313" key="4">
    <source>
        <dbReference type="WBParaSite" id="Pan_g18850.t1"/>
    </source>
</evidence>
<feature type="domain" description="Exostosin GT47" evidence="2">
    <location>
        <begin position="68"/>
        <end position="324"/>
    </location>
</feature>
<organism evidence="3 4">
    <name type="scientific">Panagrellus redivivus</name>
    <name type="common">Microworm</name>
    <dbReference type="NCBI Taxonomy" id="6233"/>
    <lineage>
        <taxon>Eukaryota</taxon>
        <taxon>Metazoa</taxon>
        <taxon>Ecdysozoa</taxon>
        <taxon>Nematoda</taxon>
        <taxon>Chromadorea</taxon>
        <taxon>Rhabditida</taxon>
        <taxon>Tylenchina</taxon>
        <taxon>Panagrolaimomorpha</taxon>
        <taxon>Panagrolaimoidea</taxon>
        <taxon>Panagrolaimidae</taxon>
        <taxon>Panagrellus</taxon>
    </lineage>
</organism>
<evidence type="ECO:0000256" key="1">
    <source>
        <dbReference type="ARBA" id="ARBA00010271"/>
    </source>
</evidence>
<dbReference type="Pfam" id="PF03016">
    <property type="entry name" value="Exostosin_GT47"/>
    <property type="match status" value="1"/>
</dbReference>
<dbReference type="GO" id="GO:0015012">
    <property type="term" value="P:heparan sulfate proteoglycan biosynthetic process"/>
    <property type="evidence" value="ECO:0007669"/>
    <property type="project" value="UniProtKB-ARBA"/>
</dbReference>
<keyword evidence="3" id="KW-1185">Reference proteome</keyword>
<reference evidence="3" key="1">
    <citation type="journal article" date="2013" name="Genetics">
        <title>The draft genome and transcriptome of Panagrellus redivivus are shaped by the harsh demands of a free-living lifestyle.</title>
        <authorList>
            <person name="Srinivasan J."/>
            <person name="Dillman A.R."/>
            <person name="Macchietto M.G."/>
            <person name="Heikkinen L."/>
            <person name="Lakso M."/>
            <person name="Fracchia K.M."/>
            <person name="Antoshechkin I."/>
            <person name="Mortazavi A."/>
            <person name="Wong G."/>
            <person name="Sternberg P.W."/>
        </authorList>
    </citation>
    <scope>NUCLEOTIDE SEQUENCE [LARGE SCALE GENOMIC DNA]</scope>
    <source>
        <strain evidence="3">MT8872</strain>
    </source>
</reference>
<dbReference type="GO" id="GO:0016757">
    <property type="term" value="F:glycosyltransferase activity"/>
    <property type="evidence" value="ECO:0007669"/>
    <property type="project" value="InterPro"/>
</dbReference>
<dbReference type="InterPro" id="IPR040911">
    <property type="entry name" value="Exostosin_GT47"/>
</dbReference>
<evidence type="ECO:0000259" key="2">
    <source>
        <dbReference type="Pfam" id="PF03016"/>
    </source>
</evidence>
<comment type="similarity">
    <text evidence="1">Belongs to the glycosyltransferase 47 family.</text>
</comment>
<dbReference type="WBParaSite" id="Pan_g18850.t1">
    <property type="protein sequence ID" value="Pan_g18850.t1"/>
    <property type="gene ID" value="Pan_g18850"/>
</dbReference>
<dbReference type="InterPro" id="IPR004263">
    <property type="entry name" value="Exostosin"/>
</dbReference>
<evidence type="ECO:0000313" key="3">
    <source>
        <dbReference type="Proteomes" id="UP000492821"/>
    </source>
</evidence>
<dbReference type="PANTHER" id="PTHR11062:SF73">
    <property type="entry name" value="EXOSTOSIN-LIKE 3"/>
    <property type="match status" value="1"/>
</dbReference>
<dbReference type="PANTHER" id="PTHR11062">
    <property type="entry name" value="EXOSTOSIN HEPARAN SULFATE GLYCOSYLTRANSFERASE -RELATED"/>
    <property type="match status" value="1"/>
</dbReference>
<sequence length="566" mass="63431">MRFGSRFLRPLLGFVFLGFILWSWRRYRAGQTSLNVAVSTKFTTDSRNASQCTIHTCLNLRKCVTSGRDLKVYVQPLIDVFTEDGEQLSPKPSTEFLRIRRILSNSICATSNFRNACLIYPGIDTLSIGRFKNIKAAKLSIDTAASQFPNKPNMFVFSFFGSPAVFGDAIVISSNHLRSTFRPYYDIVSPPFLLSSHQFPPQRRPSRARILLPLPFGLNPNASPGFEASLRDYDPDTVKVLTQCFDSSFCIDGKEVEYPQCLETVVFVVISEHVVGFDVVLADALNAGAIPVVISDTILLPFDFDFIDWSKAAFTFSPTNIKFALSKLSAVDDGTIEEMRKFGKLIFTEYYGTLPRMVKSTMTLLENRLMVPRTALPKSVFSEPPEKAVCNNFVAVVTHHYDTDEIKLKWLLRFLLYTPTNASAIIVVTERNIRHIFTEFVVPSNPLPIRLATTNSIASTFSSTLTAYTSQCLLFVIDSDFPSSQLDESLLDTGFNIASNFHETVTLLTTGNQNKYPDCPYFTHVSAIRNHYPPLINHSHCVTHAVVTTGKPSTDNSLRWNSCALK</sequence>
<dbReference type="AlphaFoldDB" id="A0A7E4VBK7"/>
<protein>
    <submittedName>
        <fullName evidence="4">Exostosin domain-containing protein</fullName>
    </submittedName>
</protein>
<accession>A0A7E4VBK7</accession>
<proteinExistence type="inferred from homology"/>
<reference evidence="4" key="2">
    <citation type="submission" date="2020-10" db="UniProtKB">
        <authorList>
            <consortium name="WormBaseParasite"/>
        </authorList>
    </citation>
    <scope>IDENTIFICATION</scope>
</reference>